<evidence type="ECO:0000313" key="8">
    <source>
        <dbReference type="Proteomes" id="UP000427071"/>
    </source>
</evidence>
<dbReference type="AlphaFoldDB" id="A0A6B8V7A1"/>
<feature type="transmembrane region" description="Helical" evidence="6">
    <location>
        <begin position="418"/>
        <end position="435"/>
    </location>
</feature>
<comment type="subcellular location">
    <subcellularLocation>
        <location evidence="1">Cell membrane</location>
        <topology evidence="1">Multi-pass membrane protein</topology>
    </subcellularLocation>
</comment>
<feature type="transmembrane region" description="Helical" evidence="6">
    <location>
        <begin position="299"/>
        <end position="323"/>
    </location>
</feature>
<keyword evidence="2" id="KW-1003">Cell membrane</keyword>
<gene>
    <name evidence="7" type="ORF">CKALI_00555</name>
</gene>
<keyword evidence="3 6" id="KW-0812">Transmembrane</keyword>
<evidence type="ECO:0000256" key="5">
    <source>
        <dbReference type="ARBA" id="ARBA00023136"/>
    </source>
</evidence>
<feature type="transmembrane region" description="Helical" evidence="6">
    <location>
        <begin position="90"/>
        <end position="115"/>
    </location>
</feature>
<dbReference type="Proteomes" id="UP000427071">
    <property type="component" value="Chromosome"/>
</dbReference>
<evidence type="ECO:0000256" key="6">
    <source>
        <dbReference type="SAM" id="Phobius"/>
    </source>
</evidence>
<dbReference type="PANTHER" id="PTHR30250:SF11">
    <property type="entry name" value="O-ANTIGEN TRANSPORTER-RELATED"/>
    <property type="match status" value="1"/>
</dbReference>
<organism evidence="7 8">
    <name type="scientific">Corynebacterium kalinowskii</name>
    <dbReference type="NCBI Taxonomy" id="2675216"/>
    <lineage>
        <taxon>Bacteria</taxon>
        <taxon>Bacillati</taxon>
        <taxon>Actinomycetota</taxon>
        <taxon>Actinomycetes</taxon>
        <taxon>Mycobacteriales</taxon>
        <taxon>Corynebacteriaceae</taxon>
        <taxon>Corynebacterium</taxon>
    </lineage>
</organism>
<feature type="transmembrane region" description="Helical" evidence="6">
    <location>
        <begin position="54"/>
        <end position="78"/>
    </location>
</feature>
<feature type="transmembrane region" description="Helical" evidence="6">
    <location>
        <begin position="178"/>
        <end position="196"/>
    </location>
</feature>
<dbReference type="KEGG" id="ckw:CKALI_00555"/>
<keyword evidence="8" id="KW-1185">Reference proteome</keyword>
<reference evidence="8" key="1">
    <citation type="submission" date="2019-11" db="EMBL/GenBank/DDBJ databases">
        <title>Complete genome sequence of Corynebacterium kalinowskii 1959, a novel Corynebacterium species isolated from soil of a small paddock in Vilsendorf, Germany.</title>
        <authorList>
            <person name="Schaffert L."/>
            <person name="Ruwe M."/>
            <person name="Milse J."/>
            <person name="Hanuschka K."/>
            <person name="Ortseifen V."/>
            <person name="Droste J."/>
            <person name="Brandt D."/>
            <person name="Schlueter L."/>
            <person name="Kutter Y."/>
            <person name="Vinke S."/>
            <person name="Viehoefer P."/>
            <person name="Jacob L."/>
            <person name="Luebke N.-C."/>
            <person name="Schulte-Berndt E."/>
            <person name="Hain C."/>
            <person name="Linder M."/>
            <person name="Schmidt P."/>
            <person name="Wollenschlaeger L."/>
            <person name="Luttermann T."/>
            <person name="Thieme E."/>
            <person name="Hassa J."/>
            <person name="Haak M."/>
            <person name="Wittchen M."/>
            <person name="Mentz A."/>
            <person name="Persicke M."/>
            <person name="Busche T."/>
            <person name="Ruckert C."/>
        </authorList>
    </citation>
    <scope>NUCLEOTIDE SEQUENCE [LARGE SCALE GENOMIC DNA]</scope>
    <source>
        <strain evidence="8">1959</strain>
    </source>
</reference>
<dbReference type="PANTHER" id="PTHR30250">
    <property type="entry name" value="PST FAMILY PREDICTED COLANIC ACID TRANSPORTER"/>
    <property type="match status" value="1"/>
</dbReference>
<feature type="transmembrane region" description="Helical" evidence="6">
    <location>
        <begin position="150"/>
        <end position="172"/>
    </location>
</feature>
<feature type="transmembrane region" description="Helical" evidence="6">
    <location>
        <begin position="441"/>
        <end position="458"/>
    </location>
</feature>
<dbReference type="EMBL" id="CP046452">
    <property type="protein sequence ID" value="QGU01012.1"/>
    <property type="molecule type" value="Genomic_DNA"/>
</dbReference>
<evidence type="ECO:0000256" key="4">
    <source>
        <dbReference type="ARBA" id="ARBA00022989"/>
    </source>
</evidence>
<feature type="transmembrane region" description="Helical" evidence="6">
    <location>
        <begin position="20"/>
        <end position="42"/>
    </location>
</feature>
<dbReference type="InterPro" id="IPR050833">
    <property type="entry name" value="Poly_Biosynth_Transport"/>
</dbReference>
<evidence type="ECO:0000313" key="7">
    <source>
        <dbReference type="EMBL" id="QGU01012.1"/>
    </source>
</evidence>
<protein>
    <submittedName>
        <fullName evidence="7">Polysaccharide biosynthesis protein</fullName>
    </submittedName>
</protein>
<feature type="transmembrane region" description="Helical" evidence="6">
    <location>
        <begin position="329"/>
        <end position="355"/>
    </location>
</feature>
<feature type="transmembrane region" description="Helical" evidence="6">
    <location>
        <begin position="121"/>
        <end position="138"/>
    </location>
</feature>
<sequence>MGQEADNTRAKLDLIKNTVILAFGKFSSQIIVFLMLPLYTSYLSPNEYGVVDLVVTYAALLAPTLTIQMEMAVFRFLIENRENKPGITKVITNALSVAIALTIICLSISIVVNIFVDIPHFYLILCIIVAAFFAGFLLQTSRGLGKNLNYAIASILTGLTTVISNVMLIVVYKLGATGMLVSLLLSYLIPIIYLLISLKFWQYLNFSTLEKTYRSKLIRYSAPLVPNGVAWWVINAADRTIILFALGLAANGVYAVSTRFAMIYSAVFAIFSMSWTESASVHIRSEQRDRYFTETIDSALRFFGSVGVLIIAVLPFVFTLFVAENFREAYLYIPLMMIGAVLNSIVGLYGGIYVALKKTGKVATTSVFATVISLAINLVFIKVFGLFAAASAGGIAFLAMAIYRHFDLQKFVAVRFRFQTLGLLFVAFGMVTTSYYLRLEWLHIIALVAALIFGYAMNRNELKFLGKKALGAIPYKR</sequence>
<keyword evidence="4 6" id="KW-1133">Transmembrane helix</keyword>
<feature type="transmembrane region" description="Helical" evidence="6">
    <location>
        <begin position="362"/>
        <end position="380"/>
    </location>
</feature>
<evidence type="ECO:0000256" key="1">
    <source>
        <dbReference type="ARBA" id="ARBA00004651"/>
    </source>
</evidence>
<dbReference type="InterPro" id="IPR002797">
    <property type="entry name" value="Polysacc_synth"/>
</dbReference>
<dbReference type="GO" id="GO:0005886">
    <property type="term" value="C:plasma membrane"/>
    <property type="evidence" value="ECO:0007669"/>
    <property type="project" value="UniProtKB-SubCell"/>
</dbReference>
<feature type="transmembrane region" description="Helical" evidence="6">
    <location>
        <begin position="386"/>
        <end position="406"/>
    </location>
</feature>
<proteinExistence type="predicted"/>
<accession>A0A6B8V7A1</accession>
<dbReference type="RefSeq" id="WP_197079726.1">
    <property type="nucleotide sequence ID" value="NZ_CP046452.1"/>
</dbReference>
<evidence type="ECO:0000256" key="2">
    <source>
        <dbReference type="ARBA" id="ARBA00022475"/>
    </source>
</evidence>
<name>A0A6B8V7A1_9CORY</name>
<dbReference type="Pfam" id="PF01943">
    <property type="entry name" value="Polysacc_synt"/>
    <property type="match status" value="1"/>
</dbReference>
<keyword evidence="5 6" id="KW-0472">Membrane</keyword>
<evidence type="ECO:0000256" key="3">
    <source>
        <dbReference type="ARBA" id="ARBA00022692"/>
    </source>
</evidence>